<protein>
    <recommendedName>
        <fullName evidence="5">VWFA domain-containing protein</fullName>
    </recommendedName>
</protein>
<gene>
    <name evidence="3" type="ORF">L596_016418</name>
</gene>
<sequence>MSKRGSEGPVSPQELHCTHNADSYRLPLRSKSSRQSADKRFRLAFLWVHFHFLSAALLFNMLFLGFLVGLLAASQASADCFINKYMNTSFTGTNCNAYSFFSPTTNGQPTGGQPCLKNQTYSLTLEKCPTPEPALIALITKCPAADSDGYLAINSDYGTVTLTASNCVKGPMLIGYGLKTTMDLVEFEKPFDFAFNVRVNKTAIMPTTTKVATTAAVPTKPPVTSSSGPKLDIVFAVDRAWVEPDSMWALKSVGDSFSKLANPSKVNSAYSSLRMNPYFWGGTLINQNYGWNYDQSDFSGWSGVFWNASTDSEVGQAIPTDYTQLSSALDLSFGSTNKNTRDHTTRVLLLFVTYDSGSDGSWAKDYIQRVKDYDVHTVIVPFDSEITNITAALKEFKASGLSVAPIFADMVNSTSFNADEVAKNIFNGILLNGATLCNANCVATGKEYKFPNVANAKDNYCVNTYLRCSMQDLFGKVCDLSQEATITMKSYDIYSGFDTLNFYEMAEVESFSGFHVSGATFATNLTDGFFVFNSTISSVYGGFRMTVKCDSAPGTPAPDASTTTRKSGSTSSANPSTEKSTTTPSSKVSTQKMEPLRLPKELPHLR</sequence>
<organism evidence="3 4">
    <name type="scientific">Steinernema carpocapsae</name>
    <name type="common">Entomopathogenic nematode</name>
    <dbReference type="NCBI Taxonomy" id="34508"/>
    <lineage>
        <taxon>Eukaryota</taxon>
        <taxon>Metazoa</taxon>
        <taxon>Ecdysozoa</taxon>
        <taxon>Nematoda</taxon>
        <taxon>Chromadorea</taxon>
        <taxon>Rhabditida</taxon>
        <taxon>Tylenchina</taxon>
        <taxon>Panagrolaimomorpha</taxon>
        <taxon>Strongyloidoidea</taxon>
        <taxon>Steinernematidae</taxon>
        <taxon>Steinernema</taxon>
    </lineage>
</organism>
<accession>A0A4U5NHX1</accession>
<dbReference type="EMBL" id="AZBU02000004">
    <property type="protein sequence ID" value="TKR82737.1"/>
    <property type="molecule type" value="Genomic_DNA"/>
</dbReference>
<keyword evidence="4" id="KW-1185">Reference proteome</keyword>
<feature type="compositionally biased region" description="Low complexity" evidence="1">
    <location>
        <begin position="561"/>
        <end position="590"/>
    </location>
</feature>
<feature type="transmembrane region" description="Helical" evidence="2">
    <location>
        <begin position="44"/>
        <end position="73"/>
    </location>
</feature>
<evidence type="ECO:0000313" key="4">
    <source>
        <dbReference type="Proteomes" id="UP000298663"/>
    </source>
</evidence>
<keyword evidence="2" id="KW-1133">Transmembrane helix</keyword>
<evidence type="ECO:0008006" key="5">
    <source>
        <dbReference type="Google" id="ProtNLM"/>
    </source>
</evidence>
<dbReference type="Proteomes" id="UP000298663">
    <property type="component" value="Unassembled WGS sequence"/>
</dbReference>
<feature type="region of interest" description="Disordered" evidence="1">
    <location>
        <begin position="554"/>
        <end position="606"/>
    </location>
</feature>
<name>A0A4U5NHX1_STECR</name>
<evidence type="ECO:0000256" key="1">
    <source>
        <dbReference type="SAM" id="MobiDB-lite"/>
    </source>
</evidence>
<keyword evidence="2" id="KW-0472">Membrane</keyword>
<proteinExistence type="predicted"/>
<dbReference type="AlphaFoldDB" id="A0A4U5NHX1"/>
<reference evidence="3 4" key="1">
    <citation type="journal article" date="2015" name="Genome Biol.">
        <title>Comparative genomics of Steinernema reveals deeply conserved gene regulatory networks.</title>
        <authorList>
            <person name="Dillman A.R."/>
            <person name="Macchietto M."/>
            <person name="Porter C.F."/>
            <person name="Rogers A."/>
            <person name="Williams B."/>
            <person name="Antoshechkin I."/>
            <person name="Lee M.M."/>
            <person name="Goodwin Z."/>
            <person name="Lu X."/>
            <person name="Lewis E.E."/>
            <person name="Goodrich-Blair H."/>
            <person name="Stock S.P."/>
            <person name="Adams B.J."/>
            <person name="Sternberg P.W."/>
            <person name="Mortazavi A."/>
        </authorList>
    </citation>
    <scope>NUCLEOTIDE SEQUENCE [LARGE SCALE GENOMIC DNA]</scope>
    <source>
        <strain evidence="3 4">ALL</strain>
    </source>
</reference>
<evidence type="ECO:0000313" key="3">
    <source>
        <dbReference type="EMBL" id="TKR82737.1"/>
    </source>
</evidence>
<reference evidence="3 4" key="2">
    <citation type="journal article" date="2019" name="G3 (Bethesda)">
        <title>Hybrid Assembly of the Genome of the Entomopathogenic Nematode Steinernema carpocapsae Identifies the X-Chromosome.</title>
        <authorList>
            <person name="Serra L."/>
            <person name="Macchietto M."/>
            <person name="Macias-Munoz A."/>
            <person name="McGill C.J."/>
            <person name="Rodriguez I.M."/>
            <person name="Rodriguez B."/>
            <person name="Murad R."/>
            <person name="Mortazavi A."/>
        </authorList>
    </citation>
    <scope>NUCLEOTIDE SEQUENCE [LARGE SCALE GENOMIC DNA]</scope>
    <source>
        <strain evidence="3 4">ALL</strain>
    </source>
</reference>
<evidence type="ECO:0000256" key="2">
    <source>
        <dbReference type="SAM" id="Phobius"/>
    </source>
</evidence>
<feature type="compositionally biased region" description="Basic and acidic residues" evidence="1">
    <location>
        <begin position="594"/>
        <end position="606"/>
    </location>
</feature>
<keyword evidence="2" id="KW-0812">Transmembrane</keyword>
<comment type="caution">
    <text evidence="3">The sequence shown here is derived from an EMBL/GenBank/DDBJ whole genome shotgun (WGS) entry which is preliminary data.</text>
</comment>
<dbReference type="OrthoDB" id="10546659at2759"/>